<gene>
    <name evidence="8" type="ORF">MNOR_LOCUS24806</name>
</gene>
<evidence type="ECO:0000256" key="5">
    <source>
        <dbReference type="ARBA" id="ARBA00023180"/>
    </source>
</evidence>
<keyword evidence="3" id="KW-0106">Calcium</keyword>
<evidence type="ECO:0000259" key="7">
    <source>
        <dbReference type="Pfam" id="PF00354"/>
    </source>
</evidence>
<dbReference type="PANTHER" id="PTHR19277:SF161">
    <property type="entry name" value="LAMININ G DOMAIN-CONTAINING PROTEIN"/>
    <property type="match status" value="1"/>
</dbReference>
<proteinExistence type="predicted"/>
<evidence type="ECO:0000313" key="8">
    <source>
        <dbReference type="EMBL" id="CAL4124829.1"/>
    </source>
</evidence>
<dbReference type="SUPFAM" id="SSF49899">
    <property type="entry name" value="Concanavalin A-like lectins/glucanases"/>
    <property type="match status" value="1"/>
</dbReference>
<evidence type="ECO:0000256" key="1">
    <source>
        <dbReference type="ARBA" id="ARBA00001913"/>
    </source>
</evidence>
<reference evidence="8 9" key="1">
    <citation type="submission" date="2024-05" db="EMBL/GenBank/DDBJ databases">
        <authorList>
            <person name="Wallberg A."/>
        </authorList>
    </citation>
    <scope>NUCLEOTIDE SEQUENCE [LARGE SCALE GENOMIC DNA]</scope>
</reference>
<dbReference type="InterPro" id="IPR013320">
    <property type="entry name" value="ConA-like_dom_sf"/>
</dbReference>
<evidence type="ECO:0000313" key="9">
    <source>
        <dbReference type="Proteomes" id="UP001497623"/>
    </source>
</evidence>
<keyword evidence="5" id="KW-0325">Glycoprotein</keyword>
<sequence>MSNISLSANINYQKKQSLLFVYCYNWYALIYLKLPLNLFYLVHTQVYLVQKVNHYISVIFLTSSSKDIVRASDFPQYNRSACAHIYNKNIETGFHGGHVGIENFIIILPEDMPSASLILNGTLILGQEQDSPSGGFDFTAMFFGYVAQLNIWSRTLEVTEIKNMAACKINHQGDVLSLESYSMSQKQQEIELFGGAKIEDQELESLCLQEDPFVVFPEEKPLQEIPDFCKRIGGYVYVPQTTEMNEELYKLGLKFSSKFSSKYLFW</sequence>
<dbReference type="PRINTS" id="PR00895">
    <property type="entry name" value="PENTAXIN"/>
</dbReference>
<dbReference type="InterPro" id="IPR001759">
    <property type="entry name" value="PTX_dom"/>
</dbReference>
<dbReference type="PANTHER" id="PTHR19277">
    <property type="entry name" value="PENTRAXIN"/>
    <property type="match status" value="1"/>
</dbReference>
<dbReference type="InterPro" id="IPR051360">
    <property type="entry name" value="Neuronal_Pentraxin_Related"/>
</dbReference>
<accession>A0AAV2RJJ4</accession>
<evidence type="ECO:0000256" key="4">
    <source>
        <dbReference type="ARBA" id="ARBA00023157"/>
    </source>
</evidence>
<keyword evidence="6" id="KW-0812">Transmembrane</keyword>
<evidence type="ECO:0000256" key="3">
    <source>
        <dbReference type="ARBA" id="ARBA00022837"/>
    </source>
</evidence>
<keyword evidence="4" id="KW-1015">Disulfide bond</keyword>
<keyword evidence="6" id="KW-1133">Transmembrane helix</keyword>
<organism evidence="8 9">
    <name type="scientific">Meganyctiphanes norvegica</name>
    <name type="common">Northern krill</name>
    <name type="synonym">Thysanopoda norvegica</name>
    <dbReference type="NCBI Taxonomy" id="48144"/>
    <lineage>
        <taxon>Eukaryota</taxon>
        <taxon>Metazoa</taxon>
        <taxon>Ecdysozoa</taxon>
        <taxon>Arthropoda</taxon>
        <taxon>Crustacea</taxon>
        <taxon>Multicrustacea</taxon>
        <taxon>Malacostraca</taxon>
        <taxon>Eumalacostraca</taxon>
        <taxon>Eucarida</taxon>
        <taxon>Euphausiacea</taxon>
        <taxon>Euphausiidae</taxon>
        <taxon>Meganyctiphanes</taxon>
    </lineage>
</organism>
<dbReference type="AlphaFoldDB" id="A0AAV2RJJ4"/>
<feature type="domain" description="Pentraxin (PTX)" evidence="7">
    <location>
        <begin position="121"/>
        <end position="180"/>
    </location>
</feature>
<evidence type="ECO:0000256" key="6">
    <source>
        <dbReference type="SAM" id="Phobius"/>
    </source>
</evidence>
<comment type="cofactor">
    <cofactor evidence="1">
        <name>Ca(2+)</name>
        <dbReference type="ChEBI" id="CHEBI:29108"/>
    </cofactor>
</comment>
<feature type="transmembrane region" description="Helical" evidence="6">
    <location>
        <begin position="21"/>
        <end position="42"/>
    </location>
</feature>
<keyword evidence="6" id="KW-0472">Membrane</keyword>
<keyword evidence="9" id="KW-1185">Reference proteome</keyword>
<evidence type="ECO:0000256" key="2">
    <source>
        <dbReference type="ARBA" id="ARBA00022723"/>
    </source>
</evidence>
<dbReference type="Proteomes" id="UP001497623">
    <property type="component" value="Unassembled WGS sequence"/>
</dbReference>
<feature type="non-terminal residue" evidence="8">
    <location>
        <position position="266"/>
    </location>
</feature>
<dbReference type="EMBL" id="CAXKWB010023046">
    <property type="protein sequence ID" value="CAL4124829.1"/>
    <property type="molecule type" value="Genomic_DNA"/>
</dbReference>
<keyword evidence="2" id="KW-0479">Metal-binding</keyword>
<comment type="caution">
    <text evidence="8">The sequence shown here is derived from an EMBL/GenBank/DDBJ whole genome shotgun (WGS) entry which is preliminary data.</text>
</comment>
<dbReference type="GO" id="GO:0046872">
    <property type="term" value="F:metal ion binding"/>
    <property type="evidence" value="ECO:0007669"/>
    <property type="project" value="UniProtKB-KW"/>
</dbReference>
<protein>
    <recommendedName>
        <fullName evidence="7">Pentraxin (PTX) domain-containing protein</fullName>
    </recommendedName>
</protein>
<dbReference type="Gene3D" id="2.60.120.200">
    <property type="match status" value="1"/>
</dbReference>
<dbReference type="Pfam" id="PF00354">
    <property type="entry name" value="Pentaxin"/>
    <property type="match status" value="1"/>
</dbReference>
<name>A0AAV2RJJ4_MEGNR</name>